<proteinExistence type="predicted"/>
<dbReference type="AlphaFoldDB" id="A0AAD7Y7J9"/>
<dbReference type="Proteomes" id="UP001231518">
    <property type="component" value="Chromosome 26"/>
</dbReference>
<dbReference type="EMBL" id="JARGEI010000029">
    <property type="protein sequence ID" value="KAJ8705914.1"/>
    <property type="molecule type" value="Genomic_DNA"/>
</dbReference>
<accession>A0AAD7Y7J9</accession>
<comment type="caution">
    <text evidence="1">The sequence shown here is derived from an EMBL/GenBank/DDBJ whole genome shotgun (WGS) entry which is preliminary data.</text>
</comment>
<reference evidence="1" key="1">
    <citation type="submission" date="2023-03" db="EMBL/GenBank/DDBJ databases">
        <title>Chromosome-level genomes of two armyworms, Mythimna separata and Mythimna loreyi, provide insights into the biosynthesis and reception of sex pheromones.</title>
        <authorList>
            <person name="Zhao H."/>
        </authorList>
    </citation>
    <scope>NUCLEOTIDE SEQUENCE</scope>
    <source>
        <strain evidence="1">BeijingLab</strain>
        <tissue evidence="1">Pupa</tissue>
    </source>
</reference>
<organism evidence="1 2">
    <name type="scientific">Mythimna separata</name>
    <name type="common">Oriental armyworm</name>
    <name type="synonym">Pseudaletia separata</name>
    <dbReference type="NCBI Taxonomy" id="271217"/>
    <lineage>
        <taxon>Eukaryota</taxon>
        <taxon>Metazoa</taxon>
        <taxon>Ecdysozoa</taxon>
        <taxon>Arthropoda</taxon>
        <taxon>Hexapoda</taxon>
        <taxon>Insecta</taxon>
        <taxon>Pterygota</taxon>
        <taxon>Neoptera</taxon>
        <taxon>Endopterygota</taxon>
        <taxon>Lepidoptera</taxon>
        <taxon>Glossata</taxon>
        <taxon>Ditrysia</taxon>
        <taxon>Noctuoidea</taxon>
        <taxon>Noctuidae</taxon>
        <taxon>Noctuinae</taxon>
        <taxon>Hadenini</taxon>
        <taxon>Mythimna</taxon>
    </lineage>
</organism>
<sequence length="273" mass="32016">MLDDVDNDIEAIPDPTIYVRYLLLSENEEDVERRFMKIGNRFLERLDTLRRGEYFDFNGRLFQILESLKYNSAFLDTKFSSCLSVIGRILTWMLKFFPKEEHFKKSIKIHFTISYFKAVRQSMKQMPEVFADPKRRKSEGVEAVGFVFGRYIAKEAAELVSTYFDSIIDLFTDSLLNYLNYNFMFGVSKNIFVDFVRKGILTEAVGIPRQMAIYVLRHYQFSITDSAKKEIEELMMNDRTLQFFAHAEFFSPVIRGKYSVGRRNVPVGAAFKQ</sequence>
<protein>
    <submittedName>
        <fullName evidence="1">Uncharacterized protein</fullName>
    </submittedName>
</protein>
<gene>
    <name evidence="1" type="ORF">PYW07_010691</name>
</gene>
<keyword evidence="2" id="KW-1185">Reference proteome</keyword>
<evidence type="ECO:0000313" key="2">
    <source>
        <dbReference type="Proteomes" id="UP001231518"/>
    </source>
</evidence>
<evidence type="ECO:0000313" key="1">
    <source>
        <dbReference type="EMBL" id="KAJ8705914.1"/>
    </source>
</evidence>
<name>A0AAD7Y7J9_MYTSE</name>